<comment type="caution">
    <text evidence="1">The sequence shown here is derived from an EMBL/GenBank/DDBJ whole genome shotgun (WGS) entry which is preliminary data.</text>
</comment>
<protein>
    <submittedName>
        <fullName evidence="1">Uncharacterized protein</fullName>
    </submittedName>
</protein>
<dbReference type="AlphaFoldDB" id="A0A699X4D1"/>
<evidence type="ECO:0000313" key="1">
    <source>
        <dbReference type="EMBL" id="GFD54587.1"/>
    </source>
</evidence>
<proteinExistence type="predicted"/>
<accession>A0A699X4D1</accession>
<organism evidence="1">
    <name type="scientific">Tanacetum cinerariifolium</name>
    <name type="common">Dalmatian daisy</name>
    <name type="synonym">Chrysanthemum cinerariifolium</name>
    <dbReference type="NCBI Taxonomy" id="118510"/>
    <lineage>
        <taxon>Eukaryota</taxon>
        <taxon>Viridiplantae</taxon>
        <taxon>Streptophyta</taxon>
        <taxon>Embryophyta</taxon>
        <taxon>Tracheophyta</taxon>
        <taxon>Spermatophyta</taxon>
        <taxon>Magnoliopsida</taxon>
        <taxon>eudicotyledons</taxon>
        <taxon>Gunneridae</taxon>
        <taxon>Pentapetalae</taxon>
        <taxon>asterids</taxon>
        <taxon>campanulids</taxon>
        <taxon>Asterales</taxon>
        <taxon>Asteraceae</taxon>
        <taxon>Asteroideae</taxon>
        <taxon>Anthemideae</taxon>
        <taxon>Anthemidinae</taxon>
        <taxon>Tanacetum</taxon>
    </lineage>
</organism>
<gene>
    <name evidence="1" type="ORF">Tci_926556</name>
</gene>
<name>A0A699X4D1_TANCI</name>
<reference evidence="1" key="1">
    <citation type="journal article" date="2019" name="Sci. Rep.">
        <title>Draft genome of Tanacetum cinerariifolium, the natural source of mosquito coil.</title>
        <authorList>
            <person name="Yamashiro T."/>
            <person name="Shiraishi A."/>
            <person name="Satake H."/>
            <person name="Nakayama K."/>
        </authorList>
    </citation>
    <scope>NUCLEOTIDE SEQUENCE</scope>
</reference>
<sequence length="68" mass="6642">QPGWHVQFSAVEADEAVALVLDVGGLGVHIARDGALAQLALEVADAVGAGLGIGGAAVVREAEATPLA</sequence>
<feature type="non-terminal residue" evidence="1">
    <location>
        <position position="1"/>
    </location>
</feature>
<dbReference type="EMBL" id="BKCJ011807698">
    <property type="protein sequence ID" value="GFD54587.1"/>
    <property type="molecule type" value="Genomic_DNA"/>
</dbReference>
<feature type="non-terminal residue" evidence="1">
    <location>
        <position position="68"/>
    </location>
</feature>